<feature type="transmembrane region" description="Helical" evidence="1">
    <location>
        <begin position="311"/>
        <end position="329"/>
    </location>
</feature>
<dbReference type="Proteomes" id="UP001525857">
    <property type="component" value="Unassembled WGS sequence"/>
</dbReference>
<feature type="transmembrane region" description="Helical" evidence="1">
    <location>
        <begin position="149"/>
        <end position="167"/>
    </location>
</feature>
<dbReference type="PIRSF" id="PIRSF037259">
    <property type="entry name" value="EcsB_ABC"/>
    <property type="match status" value="1"/>
</dbReference>
<keyword evidence="1" id="KW-0472">Membrane</keyword>
<dbReference type="EMBL" id="QVOV01000008">
    <property type="protein sequence ID" value="MCT8389738.1"/>
    <property type="molecule type" value="Genomic_DNA"/>
</dbReference>
<keyword evidence="1" id="KW-0812">Transmembrane</keyword>
<dbReference type="InterPro" id="IPR010288">
    <property type="entry name" value="EcsB_ABC"/>
</dbReference>
<organism evidence="2 3">
    <name type="scientific">Leuconostoc holzapfelii</name>
    <dbReference type="NCBI Taxonomy" id="434464"/>
    <lineage>
        <taxon>Bacteria</taxon>
        <taxon>Bacillati</taxon>
        <taxon>Bacillota</taxon>
        <taxon>Bacilli</taxon>
        <taxon>Lactobacillales</taxon>
        <taxon>Lactobacillaceae</taxon>
        <taxon>Leuconostoc</taxon>
    </lineage>
</organism>
<evidence type="ECO:0000313" key="2">
    <source>
        <dbReference type="EMBL" id="MCT8389738.1"/>
    </source>
</evidence>
<feature type="transmembrane region" description="Helical" evidence="1">
    <location>
        <begin position="37"/>
        <end position="55"/>
    </location>
</feature>
<feature type="transmembrane region" description="Helical" evidence="1">
    <location>
        <begin position="214"/>
        <end position="232"/>
    </location>
</feature>
<comment type="caution">
    <text evidence="2">The sequence shown here is derived from an EMBL/GenBank/DDBJ whole genome shotgun (WGS) entry which is preliminary data.</text>
</comment>
<feature type="transmembrane region" description="Helical" evidence="1">
    <location>
        <begin position="335"/>
        <end position="357"/>
    </location>
</feature>
<gene>
    <name evidence="2" type="ORF">D0501_06590</name>
</gene>
<name>A0ABT2NWJ1_9LACO</name>
<sequence length="431" mass="49505">MIILTWRQGSWLMIMTNLFQQRWRRANKTTSKYFKRLFNDHFLVFLVIGFGGVVLGYRDLLTAPQYAMIWHAPWLVWLVAGWLTLGLRFGSLVTYFKPADALFLMGRDREIATNYLSRALALSFGYASLWQAAAFGSILPILWRMQQMTWARLLVLGSFVLIYKWGLLMLERQRLLLAQHRRQLSENLVQSLIVRGLVPMVGIVLVGFLPQRLLIGVGCLMLVVLVALTRYAHLSSKNAQTIAMNWPAAIAQAARHEQRVFQFYATFSEVPNQIKTIKRRRYLDGLMKRLTKQRDVMYRLYLIRLARDTESLPLVLRLTAIGMVLIAALNQAPLWLYPVIAAAVSYLISFQLLPNYFDTQRKLWTRLMPVTSHNRQRAYLTLMGQVLGVVGIGLVLSGLTQGWLPAAVVLFGVLGMRVFLMQVYLPKQLKK</sequence>
<dbReference type="Pfam" id="PF05975">
    <property type="entry name" value="EcsB"/>
    <property type="match status" value="1"/>
</dbReference>
<accession>A0ABT2NWJ1</accession>
<reference evidence="2 3" key="1">
    <citation type="submission" date="2018-08" db="EMBL/GenBank/DDBJ databases">
        <title>Draft genome sequences of Leuconostoc spp. and Weissella spp. with biocontrol potential.</title>
        <authorList>
            <person name="Lo R."/>
            <person name="Ho V.T.T."/>
            <person name="Turner M.S."/>
        </authorList>
    </citation>
    <scope>NUCLEOTIDE SEQUENCE [LARGE SCALE GENOMIC DNA]</scope>
    <source>
        <strain evidence="2 3">733</strain>
    </source>
</reference>
<evidence type="ECO:0000256" key="1">
    <source>
        <dbReference type="SAM" id="Phobius"/>
    </source>
</evidence>
<keyword evidence="3" id="KW-1185">Reference proteome</keyword>
<evidence type="ECO:0000313" key="3">
    <source>
        <dbReference type="Proteomes" id="UP001525857"/>
    </source>
</evidence>
<feature type="transmembrane region" description="Helical" evidence="1">
    <location>
        <begin position="75"/>
        <end position="98"/>
    </location>
</feature>
<protein>
    <submittedName>
        <fullName evidence="2">ABC transporter permease</fullName>
    </submittedName>
</protein>
<feature type="transmembrane region" description="Helical" evidence="1">
    <location>
        <begin position="378"/>
        <end position="397"/>
    </location>
</feature>
<keyword evidence="1" id="KW-1133">Transmembrane helix</keyword>
<feature type="transmembrane region" description="Helical" evidence="1">
    <location>
        <begin position="188"/>
        <end position="208"/>
    </location>
</feature>
<proteinExistence type="predicted"/>
<feature type="transmembrane region" description="Helical" evidence="1">
    <location>
        <begin position="119"/>
        <end position="143"/>
    </location>
</feature>
<feature type="transmembrane region" description="Helical" evidence="1">
    <location>
        <begin position="403"/>
        <end position="425"/>
    </location>
</feature>